<reference evidence="3" key="1">
    <citation type="journal article" date="2011" name="PLoS Genet.">
        <title>Genomic analysis of the necrotrophic fungal pathogens Sclerotinia sclerotiorum and Botrytis cinerea.</title>
        <authorList>
            <person name="Amselem J."/>
            <person name="Cuomo C.A."/>
            <person name="van Kan J.A."/>
            <person name="Viaud M."/>
            <person name="Benito E.P."/>
            <person name="Couloux A."/>
            <person name="Coutinho P.M."/>
            <person name="de Vries R.P."/>
            <person name="Dyer P.S."/>
            <person name="Fillinger S."/>
            <person name="Fournier E."/>
            <person name="Gout L."/>
            <person name="Hahn M."/>
            <person name="Kohn L."/>
            <person name="Lapalu N."/>
            <person name="Plummer K.M."/>
            <person name="Pradier J.M."/>
            <person name="Quevillon E."/>
            <person name="Sharon A."/>
            <person name="Simon A."/>
            <person name="ten Have A."/>
            <person name="Tudzynski B."/>
            <person name="Tudzynski P."/>
            <person name="Wincker P."/>
            <person name="Andrew M."/>
            <person name="Anthouard V."/>
            <person name="Beever R.E."/>
            <person name="Beffa R."/>
            <person name="Benoit I."/>
            <person name="Bouzid O."/>
            <person name="Brault B."/>
            <person name="Chen Z."/>
            <person name="Choquer M."/>
            <person name="Collemare J."/>
            <person name="Cotton P."/>
            <person name="Danchin E.G."/>
            <person name="Da Silva C."/>
            <person name="Gautier A."/>
            <person name="Giraud C."/>
            <person name="Giraud T."/>
            <person name="Gonzalez C."/>
            <person name="Grossetete S."/>
            <person name="Guldener U."/>
            <person name="Henrissat B."/>
            <person name="Howlett B.J."/>
            <person name="Kodira C."/>
            <person name="Kretschmer M."/>
            <person name="Lappartient A."/>
            <person name="Leroch M."/>
            <person name="Levis C."/>
            <person name="Mauceli E."/>
            <person name="Neuveglise C."/>
            <person name="Oeser B."/>
            <person name="Pearson M."/>
            <person name="Poulain J."/>
            <person name="Poussereau N."/>
            <person name="Quesneville H."/>
            <person name="Rascle C."/>
            <person name="Schumacher J."/>
            <person name="Segurens B."/>
            <person name="Sexton A."/>
            <person name="Silva E."/>
            <person name="Sirven C."/>
            <person name="Soanes D.M."/>
            <person name="Talbot N.J."/>
            <person name="Templeton M."/>
            <person name="Yandava C."/>
            <person name="Yarden O."/>
            <person name="Zeng Q."/>
            <person name="Rollins J.A."/>
            <person name="Lebrun M.H."/>
            <person name="Dickman M."/>
        </authorList>
    </citation>
    <scope>NUCLEOTIDE SEQUENCE [LARGE SCALE GENOMIC DNA]</scope>
    <source>
        <strain evidence="3">ATCC 18683 / 1980 / Ss-1</strain>
    </source>
</reference>
<dbReference type="InterPro" id="IPR011009">
    <property type="entry name" value="Kinase-like_dom_sf"/>
</dbReference>
<dbReference type="RefSeq" id="XP_001591706.1">
    <property type="nucleotide sequence ID" value="XM_001591656.1"/>
</dbReference>
<gene>
    <name evidence="2" type="ORF">SS1G_07152</name>
</gene>
<dbReference type="AlphaFoldDB" id="A7EPA3"/>
<dbReference type="SUPFAM" id="SSF56112">
    <property type="entry name" value="Protein kinase-like (PK-like)"/>
    <property type="match status" value="1"/>
</dbReference>
<keyword evidence="3" id="KW-1185">Reference proteome</keyword>
<feature type="region of interest" description="Disordered" evidence="1">
    <location>
        <begin position="86"/>
        <end position="116"/>
    </location>
</feature>
<protein>
    <recommendedName>
        <fullName evidence="4">Protein kinase domain-containing protein</fullName>
    </recommendedName>
</protein>
<evidence type="ECO:0000256" key="1">
    <source>
        <dbReference type="SAM" id="MobiDB-lite"/>
    </source>
</evidence>
<evidence type="ECO:0008006" key="4">
    <source>
        <dbReference type="Google" id="ProtNLM"/>
    </source>
</evidence>
<name>A7EPA3_SCLS1</name>
<dbReference type="GeneID" id="5487776"/>
<organism evidence="2 3">
    <name type="scientific">Sclerotinia sclerotiorum (strain ATCC 18683 / 1980 / Ss-1)</name>
    <name type="common">White mold</name>
    <name type="synonym">Whetzelinia sclerotiorum</name>
    <dbReference type="NCBI Taxonomy" id="665079"/>
    <lineage>
        <taxon>Eukaryota</taxon>
        <taxon>Fungi</taxon>
        <taxon>Dikarya</taxon>
        <taxon>Ascomycota</taxon>
        <taxon>Pezizomycotina</taxon>
        <taxon>Leotiomycetes</taxon>
        <taxon>Helotiales</taxon>
        <taxon>Sclerotiniaceae</taxon>
        <taxon>Sclerotinia</taxon>
    </lineage>
</organism>
<dbReference type="Proteomes" id="UP000001312">
    <property type="component" value="Unassembled WGS sequence"/>
</dbReference>
<dbReference type="EMBL" id="CH476629">
    <property type="protein sequence ID" value="EDO04669.1"/>
    <property type="molecule type" value="Genomic_DNA"/>
</dbReference>
<proteinExistence type="predicted"/>
<dbReference type="InParanoid" id="A7EPA3"/>
<evidence type="ECO:0000313" key="3">
    <source>
        <dbReference type="Proteomes" id="UP000001312"/>
    </source>
</evidence>
<dbReference type="HOGENOM" id="CLU_2098299_0_0_1"/>
<dbReference type="KEGG" id="ssl:SS1G_07152"/>
<accession>A7EPA3</accession>
<evidence type="ECO:0000313" key="2">
    <source>
        <dbReference type="EMBL" id="EDO04669.1"/>
    </source>
</evidence>
<sequence>MEHGEDAEFERKLEEVYTALTSYGVIHGDTKLDNAMDVGDRIMVIDLEQAIIDETEFARSTNIGNARGLLRDLQLNRQYENEARQREEKRLKEKAEAKAKGRRLWELRHSNQRGEE</sequence>